<dbReference type="Pfam" id="PF00172">
    <property type="entry name" value="Zn_clus"/>
    <property type="match status" value="1"/>
</dbReference>
<evidence type="ECO:0000313" key="5">
    <source>
        <dbReference type="Proteomes" id="UP000039046"/>
    </source>
</evidence>
<protein>
    <recommendedName>
        <fullName evidence="3">Zn(2)-C6 fungal-type domain-containing protein</fullName>
    </recommendedName>
</protein>
<evidence type="ECO:0000313" key="4">
    <source>
        <dbReference type="EMBL" id="CEJ83006.1"/>
    </source>
</evidence>
<dbReference type="STRING" id="1531966.A0A0A1SXE1"/>
<keyword evidence="1" id="KW-0539">Nucleus</keyword>
<sequence length="479" mass="53962">MAEAPASTGKQTKRPITRQKRWSQKVKTGCITCRSRRVKCDESKPVCKRCLKGNFQCHGYAPGRNSAATATELRPLVARPSLQLSSSPQLNGSSDVRDLILLIHEISTITEDHIAPFTPSKYILYRGRGVLSYVAQLPRRAGYNSTLDAALKSLSHVMRLFEMRKFTSAQPALERQCLIFYGDAIAQLKDDLADPVQCLAPETLCAVELLSFFESFFTDDPQPTLAHALGAARLIEHRGHKRFRTDFEKSLLTSQLTSISMQAFMRHEAPFLDSVEWLSVVVGAEEGHDYGAHLATDRSQACLDYFVHFMPILTFLTRCTVVLGMEDNRHKTDELEHLGAQVILKRSLLYRWADAMTVRYGGRDAHDEYWPDLEMSLIAQMILYNRLCFALGLPGRYAMEKETLQMSNRYALNHNPSPLTYQRQALVMFISALARGTVATASAWREASVHRSDGDDSQFGDPIPKAVYVRWLRAIGVQI</sequence>
<dbReference type="InterPro" id="IPR036864">
    <property type="entry name" value="Zn2-C6_fun-type_DNA-bd_sf"/>
</dbReference>
<dbReference type="SMART" id="SM00066">
    <property type="entry name" value="GAL4"/>
    <property type="match status" value="1"/>
</dbReference>
<dbReference type="PROSITE" id="PS00463">
    <property type="entry name" value="ZN2_CY6_FUNGAL_1"/>
    <property type="match status" value="1"/>
</dbReference>
<dbReference type="OrthoDB" id="5126878at2759"/>
<dbReference type="GO" id="GO:0008270">
    <property type="term" value="F:zinc ion binding"/>
    <property type="evidence" value="ECO:0007669"/>
    <property type="project" value="InterPro"/>
</dbReference>
<evidence type="ECO:0000256" key="1">
    <source>
        <dbReference type="ARBA" id="ARBA00023242"/>
    </source>
</evidence>
<reference evidence="4 5" key="1">
    <citation type="journal article" date="2015" name="Genome Announc.">
        <title>Draft Genome Sequence and Gene Annotation of the Entomopathogenic Fungus Verticillium hemipterigenum.</title>
        <authorList>
            <person name="Horn F."/>
            <person name="Habel A."/>
            <person name="Scharf D.H."/>
            <person name="Dworschak J."/>
            <person name="Brakhage A.A."/>
            <person name="Guthke R."/>
            <person name="Hertweck C."/>
            <person name="Linde J."/>
        </authorList>
    </citation>
    <scope>NUCLEOTIDE SEQUENCE [LARGE SCALE GENOMIC DNA]</scope>
</reference>
<proteinExistence type="predicted"/>
<feature type="domain" description="Zn(2)-C6 fungal-type" evidence="3">
    <location>
        <begin position="29"/>
        <end position="57"/>
    </location>
</feature>
<dbReference type="CDD" id="cd00067">
    <property type="entry name" value="GAL4"/>
    <property type="match status" value="1"/>
</dbReference>
<dbReference type="EMBL" id="CDHN01000001">
    <property type="protein sequence ID" value="CEJ83006.1"/>
    <property type="molecule type" value="Genomic_DNA"/>
</dbReference>
<dbReference type="InterPro" id="IPR001138">
    <property type="entry name" value="Zn2Cys6_DnaBD"/>
</dbReference>
<dbReference type="PANTHER" id="PTHR38111">
    <property type="entry name" value="ZN(2)-C6 FUNGAL-TYPE DOMAIN-CONTAINING PROTEIN-RELATED"/>
    <property type="match status" value="1"/>
</dbReference>
<dbReference type="AlphaFoldDB" id="A0A0A1SXE1"/>
<dbReference type="HOGENOM" id="CLU_040454_0_0_1"/>
<dbReference type="Gene3D" id="4.10.240.10">
    <property type="entry name" value="Zn(2)-C6 fungal-type DNA-binding domain"/>
    <property type="match status" value="1"/>
</dbReference>
<dbReference type="PROSITE" id="PS50048">
    <property type="entry name" value="ZN2_CY6_FUNGAL_2"/>
    <property type="match status" value="1"/>
</dbReference>
<dbReference type="InterPro" id="IPR053178">
    <property type="entry name" value="Osmoadaptation_assoc"/>
</dbReference>
<feature type="region of interest" description="Disordered" evidence="2">
    <location>
        <begin position="1"/>
        <end position="20"/>
    </location>
</feature>
<evidence type="ECO:0000259" key="3">
    <source>
        <dbReference type="PROSITE" id="PS50048"/>
    </source>
</evidence>
<evidence type="ECO:0000256" key="2">
    <source>
        <dbReference type="SAM" id="MobiDB-lite"/>
    </source>
</evidence>
<name>A0A0A1SXE1_9HYPO</name>
<keyword evidence="5" id="KW-1185">Reference proteome</keyword>
<dbReference type="Proteomes" id="UP000039046">
    <property type="component" value="Unassembled WGS sequence"/>
</dbReference>
<accession>A0A0A1SXE1</accession>
<feature type="compositionally biased region" description="Basic residues" evidence="2">
    <location>
        <begin position="11"/>
        <end position="20"/>
    </location>
</feature>
<gene>
    <name evidence="4" type="ORF">VHEMI03040</name>
</gene>
<dbReference type="GO" id="GO:0000981">
    <property type="term" value="F:DNA-binding transcription factor activity, RNA polymerase II-specific"/>
    <property type="evidence" value="ECO:0007669"/>
    <property type="project" value="InterPro"/>
</dbReference>
<dbReference type="SUPFAM" id="SSF57701">
    <property type="entry name" value="Zn2/Cys6 DNA-binding domain"/>
    <property type="match status" value="1"/>
</dbReference>
<organism evidence="4 5">
    <name type="scientific">[Torrubiella] hemipterigena</name>
    <dbReference type="NCBI Taxonomy" id="1531966"/>
    <lineage>
        <taxon>Eukaryota</taxon>
        <taxon>Fungi</taxon>
        <taxon>Dikarya</taxon>
        <taxon>Ascomycota</taxon>
        <taxon>Pezizomycotina</taxon>
        <taxon>Sordariomycetes</taxon>
        <taxon>Hypocreomycetidae</taxon>
        <taxon>Hypocreales</taxon>
        <taxon>Clavicipitaceae</taxon>
        <taxon>Clavicipitaceae incertae sedis</taxon>
        <taxon>'Torrubiella' clade</taxon>
    </lineage>
</organism>